<name>A0A816V6V5_9BILA</name>
<feature type="non-terminal residue" evidence="1">
    <location>
        <position position="1"/>
    </location>
</feature>
<protein>
    <submittedName>
        <fullName evidence="1">Uncharacterized protein</fullName>
    </submittedName>
</protein>
<evidence type="ECO:0000313" key="1">
    <source>
        <dbReference type="EMBL" id="CAF2120177.1"/>
    </source>
</evidence>
<dbReference type="Proteomes" id="UP000676336">
    <property type="component" value="Unassembled WGS sequence"/>
</dbReference>
<evidence type="ECO:0000313" key="3">
    <source>
        <dbReference type="Proteomes" id="UP000663824"/>
    </source>
</evidence>
<sequence>LDLKHKVILQKKTQRKDSRLLFCKLTHEYPAGITYETTRLAFLLVNEKNILWNYLLLSNAMIFPKSTNDIGDIDIRVENNDLIEKIPVRLLKRKIDLNQSELVIKRPPRVKKYQQITAHTHALNSAEIQQSHDQTINTYAEQQTGLPTEQRQQILYITASQYPETRLVRSIKTGFLDS</sequence>
<dbReference type="EMBL" id="CAJOBI010192721">
    <property type="protein sequence ID" value="CAF4966568.1"/>
    <property type="molecule type" value="Genomic_DNA"/>
</dbReference>
<organism evidence="1 3">
    <name type="scientific">Rotaria magnacalcarata</name>
    <dbReference type="NCBI Taxonomy" id="392030"/>
    <lineage>
        <taxon>Eukaryota</taxon>
        <taxon>Metazoa</taxon>
        <taxon>Spiralia</taxon>
        <taxon>Gnathifera</taxon>
        <taxon>Rotifera</taxon>
        <taxon>Eurotatoria</taxon>
        <taxon>Bdelloidea</taxon>
        <taxon>Philodinida</taxon>
        <taxon>Philodinidae</taxon>
        <taxon>Rotaria</taxon>
    </lineage>
</organism>
<dbReference type="EMBL" id="CAJNRE010013667">
    <property type="protein sequence ID" value="CAF2120177.1"/>
    <property type="molecule type" value="Genomic_DNA"/>
</dbReference>
<accession>A0A816V6V5</accession>
<reference evidence="1" key="1">
    <citation type="submission" date="2021-02" db="EMBL/GenBank/DDBJ databases">
        <authorList>
            <person name="Nowell W R."/>
        </authorList>
    </citation>
    <scope>NUCLEOTIDE SEQUENCE</scope>
</reference>
<evidence type="ECO:0000313" key="2">
    <source>
        <dbReference type="EMBL" id="CAF4966568.1"/>
    </source>
</evidence>
<proteinExistence type="predicted"/>
<comment type="caution">
    <text evidence="1">The sequence shown here is derived from an EMBL/GenBank/DDBJ whole genome shotgun (WGS) entry which is preliminary data.</text>
</comment>
<gene>
    <name evidence="1" type="ORF">MBJ925_LOCUS25755</name>
    <name evidence="2" type="ORF">SMN809_LOCUS54923</name>
</gene>
<dbReference type="AlphaFoldDB" id="A0A816V6V5"/>
<dbReference type="Proteomes" id="UP000663824">
    <property type="component" value="Unassembled WGS sequence"/>
</dbReference>